<keyword evidence="1" id="KW-0677">Repeat</keyword>
<dbReference type="CDD" id="cd05819">
    <property type="entry name" value="NHL"/>
    <property type="match status" value="1"/>
</dbReference>
<reference evidence="4 5" key="1">
    <citation type="journal article" date="2023" name="BMC Biol.">
        <title>The compact genome of the sponge Oopsacas minuta (Hexactinellida) is lacking key metazoan core genes.</title>
        <authorList>
            <person name="Santini S."/>
            <person name="Schenkelaars Q."/>
            <person name="Jourda C."/>
            <person name="Duchesne M."/>
            <person name="Belahbib H."/>
            <person name="Rocher C."/>
            <person name="Selva M."/>
            <person name="Riesgo A."/>
            <person name="Vervoort M."/>
            <person name="Leys S.P."/>
            <person name="Kodjabachian L."/>
            <person name="Le Bivic A."/>
            <person name="Borchiellini C."/>
            <person name="Claverie J.M."/>
            <person name="Renard E."/>
        </authorList>
    </citation>
    <scope>NUCLEOTIDE SEQUENCE [LARGE SCALE GENOMIC DNA]</scope>
    <source>
        <strain evidence="4">SPO-2</strain>
    </source>
</reference>
<dbReference type="GO" id="GO:0043161">
    <property type="term" value="P:proteasome-mediated ubiquitin-dependent protein catabolic process"/>
    <property type="evidence" value="ECO:0007669"/>
    <property type="project" value="TreeGrafter"/>
</dbReference>
<dbReference type="InterPro" id="IPR011042">
    <property type="entry name" value="6-blade_b-propeller_TolB-like"/>
</dbReference>
<comment type="caution">
    <text evidence="4">The sequence shown here is derived from an EMBL/GenBank/DDBJ whole genome shotgun (WGS) entry which is preliminary data.</text>
</comment>
<evidence type="ECO:0000313" key="4">
    <source>
        <dbReference type="EMBL" id="KAI6655761.1"/>
    </source>
</evidence>
<dbReference type="GO" id="GO:0000209">
    <property type="term" value="P:protein polyubiquitination"/>
    <property type="evidence" value="ECO:0007669"/>
    <property type="project" value="TreeGrafter"/>
</dbReference>
<dbReference type="Proteomes" id="UP001165289">
    <property type="component" value="Unassembled WGS sequence"/>
</dbReference>
<dbReference type="Gene3D" id="2.120.10.30">
    <property type="entry name" value="TolB, C-terminal domain"/>
    <property type="match status" value="1"/>
</dbReference>
<dbReference type="PROSITE" id="PS51125">
    <property type="entry name" value="NHL"/>
    <property type="match status" value="1"/>
</dbReference>
<proteinExistence type="predicted"/>
<feature type="coiled-coil region" evidence="3">
    <location>
        <begin position="76"/>
        <end position="103"/>
    </location>
</feature>
<dbReference type="SUPFAM" id="SSF101898">
    <property type="entry name" value="NHL repeat"/>
    <property type="match status" value="1"/>
</dbReference>
<evidence type="ECO:0000313" key="5">
    <source>
        <dbReference type="Proteomes" id="UP001165289"/>
    </source>
</evidence>
<dbReference type="PANTHER" id="PTHR24104">
    <property type="entry name" value="E3 UBIQUITIN-PROTEIN LIGASE NHLRC1-RELATED"/>
    <property type="match status" value="1"/>
</dbReference>
<feature type="repeat" description="NHL" evidence="2">
    <location>
        <begin position="238"/>
        <end position="282"/>
    </location>
</feature>
<evidence type="ECO:0000256" key="1">
    <source>
        <dbReference type="ARBA" id="ARBA00022737"/>
    </source>
</evidence>
<accession>A0AAV7K3M8</accession>
<dbReference type="InterPro" id="IPR001258">
    <property type="entry name" value="NHL_repeat"/>
</dbReference>
<gene>
    <name evidence="4" type="ORF">LOD99_1903</name>
</gene>
<evidence type="ECO:0000256" key="2">
    <source>
        <dbReference type="PROSITE-ProRule" id="PRU00504"/>
    </source>
</evidence>
<organism evidence="4 5">
    <name type="scientific">Oopsacas minuta</name>
    <dbReference type="NCBI Taxonomy" id="111878"/>
    <lineage>
        <taxon>Eukaryota</taxon>
        <taxon>Metazoa</taxon>
        <taxon>Porifera</taxon>
        <taxon>Hexactinellida</taxon>
        <taxon>Hexasterophora</taxon>
        <taxon>Lyssacinosida</taxon>
        <taxon>Leucopsacidae</taxon>
        <taxon>Oopsacas</taxon>
    </lineage>
</organism>
<dbReference type="EMBL" id="JAKMXF010000177">
    <property type="protein sequence ID" value="KAI6655761.1"/>
    <property type="molecule type" value="Genomic_DNA"/>
</dbReference>
<protein>
    <submittedName>
        <fullName evidence="4">PEP-CTERM domain protein</fullName>
    </submittedName>
</protein>
<sequence>MLEFELPEFYTKSDKNLLKSSLTKCYSYLEIITQIKSELCENRSSILSDIEVSYQIIFDKVEFEKSRLVKYVSNEFDVKLTELTRLELELNNMRREVLDLVEQDTQFNSHETETGSKYQVLTSNNTFENQFLSLDSIHSLHSYVTNMSLRGIEVPEYKFEIDQLSISALLTGRLVPENVIVYDRDYSSLNIPLKYMSVPDQLKSSIIQDATIGANGDIYAVDRGNTQIHIFDSEFKYKYSFGQHGHEIGEFLCPWSISFCSHTNRIIVSDCIQPSVQSFDLVSQVVQRVKFGSVEKYAQIGGICVGTEGAVYVVSSWENCVKVLSTKFKIISHIGKDLLEAPKDVKVLRDEIFVLEALQPHFKIFSTDNDFLREISTEIFLCNPWFFCIDPLTGIFIVTEFSKHQVRVINTDGNILHKFGDDLLSFPAGVVMNNKKQVFVCDTLHLRLIVF</sequence>
<evidence type="ECO:0000256" key="3">
    <source>
        <dbReference type="SAM" id="Coils"/>
    </source>
</evidence>
<name>A0AAV7K3M8_9METZ</name>
<dbReference type="GO" id="GO:0008270">
    <property type="term" value="F:zinc ion binding"/>
    <property type="evidence" value="ECO:0007669"/>
    <property type="project" value="UniProtKB-KW"/>
</dbReference>
<dbReference type="PANTHER" id="PTHR24104:SF25">
    <property type="entry name" value="PROTEIN LIN-41"/>
    <property type="match status" value="1"/>
</dbReference>
<keyword evidence="5" id="KW-1185">Reference proteome</keyword>
<keyword evidence="3" id="KW-0175">Coiled coil</keyword>
<dbReference type="GO" id="GO:0061630">
    <property type="term" value="F:ubiquitin protein ligase activity"/>
    <property type="evidence" value="ECO:0007669"/>
    <property type="project" value="TreeGrafter"/>
</dbReference>
<dbReference type="InterPro" id="IPR050952">
    <property type="entry name" value="TRIM-NHL_E3_ligases"/>
</dbReference>
<dbReference type="AlphaFoldDB" id="A0AAV7K3M8"/>